<evidence type="ECO:0000256" key="1">
    <source>
        <dbReference type="SAM" id="Coils"/>
    </source>
</evidence>
<keyword evidence="1" id="KW-0175">Coiled coil</keyword>
<proteinExistence type="predicted"/>
<gene>
    <name evidence="2" type="ORF">CTheo_6245</name>
</gene>
<accession>A0A5N5QG81</accession>
<dbReference type="EMBL" id="SSOP01000179">
    <property type="protein sequence ID" value="KAB5590307.1"/>
    <property type="molecule type" value="Genomic_DNA"/>
</dbReference>
<protein>
    <submittedName>
        <fullName evidence="2">Uncharacterized protein</fullName>
    </submittedName>
</protein>
<feature type="coiled-coil region" evidence="1">
    <location>
        <begin position="230"/>
        <end position="269"/>
    </location>
</feature>
<reference evidence="2 3" key="1">
    <citation type="journal article" date="2019" name="Fungal Biol. Biotechnol.">
        <title>Draft genome sequence of fastidious pathogen Ceratobasidium theobromae, which causes vascular-streak dieback in Theobroma cacao.</title>
        <authorList>
            <person name="Ali S.S."/>
            <person name="Asman A."/>
            <person name="Shao J."/>
            <person name="Firmansyah A.P."/>
            <person name="Susilo A.W."/>
            <person name="Rosmana A."/>
            <person name="McMahon P."/>
            <person name="Junaid M."/>
            <person name="Guest D."/>
            <person name="Kheng T.Y."/>
            <person name="Meinhardt L.W."/>
            <person name="Bailey B.A."/>
        </authorList>
    </citation>
    <scope>NUCLEOTIDE SEQUENCE [LARGE SCALE GENOMIC DNA]</scope>
    <source>
        <strain evidence="2 3">CT2</strain>
    </source>
</reference>
<organism evidence="2 3">
    <name type="scientific">Ceratobasidium theobromae</name>
    <dbReference type="NCBI Taxonomy" id="1582974"/>
    <lineage>
        <taxon>Eukaryota</taxon>
        <taxon>Fungi</taxon>
        <taxon>Dikarya</taxon>
        <taxon>Basidiomycota</taxon>
        <taxon>Agaricomycotina</taxon>
        <taxon>Agaricomycetes</taxon>
        <taxon>Cantharellales</taxon>
        <taxon>Ceratobasidiaceae</taxon>
        <taxon>Ceratobasidium</taxon>
    </lineage>
</organism>
<dbReference type="AlphaFoldDB" id="A0A5N5QG81"/>
<evidence type="ECO:0000313" key="3">
    <source>
        <dbReference type="Proteomes" id="UP000383932"/>
    </source>
</evidence>
<evidence type="ECO:0000313" key="2">
    <source>
        <dbReference type="EMBL" id="KAB5590307.1"/>
    </source>
</evidence>
<sequence>MDSNTNTKSLLLTETVLYIDQGNTALAIVRARAQQYPAPKMSEPPPVPKQSSTIILIGDEASRKSDLLLYLYAVGESKPLTDYYTTGTGITLPPPSRTGNVSALYTISRSNGAGATRLGLTVLSTPDLDQIINQAQVQAINADIKNLTPTVDAILIVLDRSQKSYNPNLASIINGLSETFPRSLVENISFLSMNNNESIPIVFLGNLAGLGRAHNQIIILNMVLQGRNTKARLDKLKKEKNEEKDFERKKKIEEEREDLRKEFEEDFKQELGQLQSLWEFVDSRNLQACDMKELYRKGIRIEAQISTALAEKKGAEVVKQLVHEYSLLAKSPDFSTHVTCMFELLNANKGSPGVQDGLQTLESIHTEIRRMEESKEKFPKGFTVCDPVFG</sequence>
<name>A0A5N5QG81_9AGAM</name>
<dbReference type="Proteomes" id="UP000383932">
    <property type="component" value="Unassembled WGS sequence"/>
</dbReference>
<comment type="caution">
    <text evidence="2">The sequence shown here is derived from an EMBL/GenBank/DDBJ whole genome shotgun (WGS) entry which is preliminary data.</text>
</comment>
<keyword evidence="3" id="KW-1185">Reference proteome</keyword>